<protein>
    <submittedName>
        <fullName evidence="1">Transposon Ty3-I Gag-Pol polyprotein</fullName>
    </submittedName>
</protein>
<dbReference type="PANTHER" id="PTHR35046">
    <property type="entry name" value="ZINC KNUCKLE (CCHC-TYPE) FAMILY PROTEIN"/>
    <property type="match status" value="1"/>
</dbReference>
<comment type="caution">
    <text evidence="1">The sequence shown here is derived from an EMBL/GenBank/DDBJ whole genome shotgun (WGS) entry which is preliminary data.</text>
</comment>
<reference evidence="1" key="1">
    <citation type="journal article" date="2019" name="Sci. Rep.">
        <title>Draft genome of Tanacetum cinerariifolium, the natural source of mosquito coil.</title>
        <authorList>
            <person name="Yamashiro T."/>
            <person name="Shiraishi A."/>
            <person name="Satake H."/>
            <person name="Nakayama K."/>
        </authorList>
    </citation>
    <scope>NUCLEOTIDE SEQUENCE</scope>
</reference>
<dbReference type="AlphaFoldDB" id="A0A699JMN7"/>
<feature type="non-terminal residue" evidence="1">
    <location>
        <position position="214"/>
    </location>
</feature>
<evidence type="ECO:0000313" key="1">
    <source>
        <dbReference type="EMBL" id="GFA42049.1"/>
    </source>
</evidence>
<sequence length="214" mass="24037">MPFPVQESPWVDMSMNFMLGLPRTQRGVDCVFVVVNMLLSNPKSQIFVTEDYDDGSRPEEQHLVAPYSDKEIVKEKAVNTEPIMTVEDEPLMMLGSGPDIIKEDFSNDLDGHHSTDENMYECLVETKNGLCAQKNMGSWGVIVVEDDPDIIHFDNSSDFPLSTSLNELDNATLHMDRQSTEIDVSPDIIIDVVDEDDDITDDEDVLPHDLAESD</sequence>
<organism evidence="1">
    <name type="scientific">Tanacetum cinerariifolium</name>
    <name type="common">Dalmatian daisy</name>
    <name type="synonym">Chrysanthemum cinerariifolium</name>
    <dbReference type="NCBI Taxonomy" id="118510"/>
    <lineage>
        <taxon>Eukaryota</taxon>
        <taxon>Viridiplantae</taxon>
        <taxon>Streptophyta</taxon>
        <taxon>Embryophyta</taxon>
        <taxon>Tracheophyta</taxon>
        <taxon>Spermatophyta</taxon>
        <taxon>Magnoliopsida</taxon>
        <taxon>eudicotyledons</taxon>
        <taxon>Gunneridae</taxon>
        <taxon>Pentapetalae</taxon>
        <taxon>asterids</taxon>
        <taxon>campanulids</taxon>
        <taxon>Asterales</taxon>
        <taxon>Asteraceae</taxon>
        <taxon>Asteroideae</taxon>
        <taxon>Anthemideae</taxon>
        <taxon>Anthemidinae</taxon>
        <taxon>Tanacetum</taxon>
    </lineage>
</organism>
<dbReference type="EMBL" id="BKCJ010420926">
    <property type="protein sequence ID" value="GFA42049.1"/>
    <property type="molecule type" value="Genomic_DNA"/>
</dbReference>
<name>A0A699JMN7_TANCI</name>
<gene>
    <name evidence="1" type="ORF">Tci_614021</name>
</gene>
<proteinExistence type="predicted"/>
<accession>A0A699JMN7</accession>
<dbReference type="PANTHER" id="PTHR35046:SF18">
    <property type="entry name" value="RNA-DIRECTED DNA POLYMERASE"/>
    <property type="match status" value="1"/>
</dbReference>